<dbReference type="OrthoDB" id="1522627at2"/>
<feature type="compositionally biased region" description="Polar residues" evidence="3">
    <location>
        <begin position="926"/>
        <end position="936"/>
    </location>
</feature>
<sequence>MQSLDFQCLTCGKQFRGKLPEGVAAGDAVLPACPKCGGTLAVQRRPVEPPPAAPPETAPVLQPQPTPPNEQDNPLPVGLDRPAAPSRRPWFGPVGVGAVLVLVTAGATAFFCLTHFSAEVDRQLAGAPVEPDFDLAAEAPLERNIWLPQEDRAGPAARAGGADRQPAPSRVVNDALPTGGARRRLPAAYADDIDVIGAGAPGLAYDWPRGQYYTFDYACEADGPTHTITTAGACRMGVGPTWSEALDGKDSPSAAAEEPPPSEARPTDEEGFDGFGTAFVVSADGHLATCAHVVKNAERLSVTLGEQAYDARVVVLDTENDLALLRVEGQGLEPLALADSDGAELGDDVRVVGYPLSPLLRARLNVTRGIVSSRLAEEDGGLLQVDAAVNPGNSGGPVVNARGELVGVAMARISHVEISNIGFAVPSNAVRAMMERRGVRASGSEAAAESGSLQRVAKGVALVRVTTAAVASQRVQYACTQDRRAAPGDGVTWQEGETTEVGHFRLTGDGGVSDHGGAMRLPFFFEHPVHWLLDPLDPEGEPEWEVEEERLLTVSDEAQRGGVGHYRRILAGGGASRGMGGFATPRLATRSPFYQQSTRTVYHASIRNSYGLARTEKDRIGIRKTVRVEATDVSGRPTFRIDGNGSVWFSLNDRAPLEGRQALDFRWLRGGGEEEVVPLVFSFRRRPFNKAEMESKAAAIAQRLRAERATQTEQDRQASLTDRQRIIEARDGLRSPTKGGPSRFKHVSALISLPVDPELRAEVAAALLDVAQGSDSIDRTITLRALQRWGDVSQVQALVTLLRSTPDVDRNVLLETICRLGDETVFDVVVAEVGRPDRGFGGMARRSCEDALIRFGARSEAPMRDLLTSRDDDVVESACRVLESIGGPESLDALRKARAQADGFTGHRIDGAIRAIEGRQAGSHPQLASRSSSGSPVRQVPTKPDPGREAVAALANIGGRSLDAEGWLIKLSNAAPEPELRHAALAQITPRLGKSNPSQVVLAAAAALAVWGDESHAPLLNEWLPRARTPRARKALFAALAEVGDARTAELLLPMLSAPTLDLQACRAFRVLSADSERTLIEMLGSRDAMQRAAAAEALGRAGSPAVESRLITFLEAEGDTIASEAALQGLARLRVRHEAK</sequence>
<feature type="compositionally biased region" description="Low complexity" evidence="3">
    <location>
        <begin position="154"/>
        <end position="168"/>
    </location>
</feature>
<feature type="compositionally biased region" description="Pro residues" evidence="3">
    <location>
        <begin position="48"/>
        <end position="68"/>
    </location>
</feature>
<dbReference type="InterPro" id="IPR011989">
    <property type="entry name" value="ARM-like"/>
</dbReference>
<keyword evidence="6" id="KW-1185">Reference proteome</keyword>
<name>A0A518DA16_9BACT</name>
<accession>A0A518DA16</accession>
<keyword evidence="4" id="KW-0472">Membrane</keyword>
<keyword evidence="4" id="KW-0812">Transmembrane</keyword>
<evidence type="ECO:0000256" key="3">
    <source>
        <dbReference type="SAM" id="MobiDB-lite"/>
    </source>
</evidence>
<dbReference type="InterPro" id="IPR009003">
    <property type="entry name" value="Peptidase_S1_PA"/>
</dbReference>
<keyword evidence="2" id="KW-0378">Hydrolase</keyword>
<proteinExistence type="predicted"/>
<dbReference type="SUPFAM" id="SSF48371">
    <property type="entry name" value="ARM repeat"/>
    <property type="match status" value="1"/>
</dbReference>
<dbReference type="EMBL" id="CP036291">
    <property type="protein sequence ID" value="QDU88325.1"/>
    <property type="molecule type" value="Genomic_DNA"/>
</dbReference>
<evidence type="ECO:0000256" key="4">
    <source>
        <dbReference type="SAM" id="Phobius"/>
    </source>
</evidence>
<dbReference type="Gene3D" id="1.25.10.10">
    <property type="entry name" value="Leucine-rich Repeat Variant"/>
    <property type="match status" value="2"/>
</dbReference>
<dbReference type="GO" id="GO:0004252">
    <property type="term" value="F:serine-type endopeptidase activity"/>
    <property type="evidence" value="ECO:0007669"/>
    <property type="project" value="InterPro"/>
</dbReference>
<dbReference type="RefSeq" id="WP_145283125.1">
    <property type="nucleotide sequence ID" value="NZ_CP036291.1"/>
</dbReference>
<dbReference type="Pfam" id="PF13365">
    <property type="entry name" value="Trypsin_2"/>
    <property type="match status" value="1"/>
</dbReference>
<dbReference type="Gene3D" id="2.40.10.120">
    <property type="match status" value="1"/>
</dbReference>
<gene>
    <name evidence="5" type="primary">htrA_2</name>
    <name evidence="5" type="ORF">Pla175_17000</name>
</gene>
<feature type="region of interest" description="Disordered" evidence="3">
    <location>
        <begin position="153"/>
        <end position="177"/>
    </location>
</feature>
<dbReference type="InterPro" id="IPR051201">
    <property type="entry name" value="Chloro_Bact_Ser_Proteases"/>
</dbReference>
<dbReference type="SMART" id="SM00567">
    <property type="entry name" value="EZ_HEAT"/>
    <property type="match status" value="3"/>
</dbReference>
<reference evidence="5 6" key="1">
    <citation type="submission" date="2019-02" db="EMBL/GenBank/DDBJ databases">
        <title>Deep-cultivation of Planctomycetes and their phenomic and genomic characterization uncovers novel biology.</title>
        <authorList>
            <person name="Wiegand S."/>
            <person name="Jogler M."/>
            <person name="Boedeker C."/>
            <person name="Pinto D."/>
            <person name="Vollmers J."/>
            <person name="Rivas-Marin E."/>
            <person name="Kohn T."/>
            <person name="Peeters S.H."/>
            <person name="Heuer A."/>
            <person name="Rast P."/>
            <person name="Oberbeckmann S."/>
            <person name="Bunk B."/>
            <person name="Jeske O."/>
            <person name="Meyerdierks A."/>
            <person name="Storesund J.E."/>
            <person name="Kallscheuer N."/>
            <person name="Luecker S."/>
            <person name="Lage O.M."/>
            <person name="Pohl T."/>
            <person name="Merkel B.J."/>
            <person name="Hornburger P."/>
            <person name="Mueller R.-W."/>
            <person name="Bruemmer F."/>
            <person name="Labrenz M."/>
            <person name="Spormann A.M."/>
            <person name="Op den Camp H."/>
            <person name="Overmann J."/>
            <person name="Amann R."/>
            <person name="Jetten M.S.M."/>
            <person name="Mascher T."/>
            <person name="Medema M.H."/>
            <person name="Devos D.P."/>
            <person name="Kaster A.-K."/>
            <person name="Ovreas L."/>
            <person name="Rohde M."/>
            <person name="Galperin M.Y."/>
            <person name="Jogler C."/>
        </authorList>
    </citation>
    <scope>NUCLEOTIDE SEQUENCE [LARGE SCALE GENOMIC DNA]</scope>
    <source>
        <strain evidence="5 6">Pla175</strain>
    </source>
</reference>
<dbReference type="SUPFAM" id="SSF50494">
    <property type="entry name" value="Trypsin-like serine proteases"/>
    <property type="match status" value="1"/>
</dbReference>
<protein>
    <submittedName>
        <fullName evidence="5">Serine protease HtrA</fullName>
    </submittedName>
</protein>
<dbReference type="PANTHER" id="PTHR43343">
    <property type="entry name" value="PEPTIDASE S12"/>
    <property type="match status" value="1"/>
</dbReference>
<feature type="region of interest" description="Disordered" evidence="3">
    <location>
        <begin position="44"/>
        <end position="84"/>
    </location>
</feature>
<dbReference type="GO" id="GO:0006508">
    <property type="term" value="P:proteolysis"/>
    <property type="evidence" value="ECO:0007669"/>
    <property type="project" value="UniProtKB-KW"/>
</dbReference>
<keyword evidence="1 5" id="KW-0645">Protease</keyword>
<dbReference type="InterPro" id="IPR001940">
    <property type="entry name" value="Peptidase_S1C"/>
</dbReference>
<dbReference type="PANTHER" id="PTHR43343:SF3">
    <property type="entry name" value="PROTEASE DO-LIKE 8, CHLOROPLASTIC"/>
    <property type="match status" value="1"/>
</dbReference>
<evidence type="ECO:0000313" key="6">
    <source>
        <dbReference type="Proteomes" id="UP000317429"/>
    </source>
</evidence>
<dbReference type="PRINTS" id="PR00834">
    <property type="entry name" value="PROTEASES2C"/>
</dbReference>
<keyword evidence="4" id="KW-1133">Transmembrane helix</keyword>
<organism evidence="5 6">
    <name type="scientific">Pirellulimonas nuda</name>
    <dbReference type="NCBI Taxonomy" id="2528009"/>
    <lineage>
        <taxon>Bacteria</taxon>
        <taxon>Pseudomonadati</taxon>
        <taxon>Planctomycetota</taxon>
        <taxon>Planctomycetia</taxon>
        <taxon>Pirellulales</taxon>
        <taxon>Lacipirellulaceae</taxon>
        <taxon>Pirellulimonas</taxon>
    </lineage>
</organism>
<feature type="transmembrane region" description="Helical" evidence="4">
    <location>
        <begin position="90"/>
        <end position="111"/>
    </location>
</feature>
<dbReference type="InterPro" id="IPR016024">
    <property type="entry name" value="ARM-type_fold"/>
</dbReference>
<feature type="region of interest" description="Disordered" evidence="3">
    <location>
        <begin position="242"/>
        <end position="271"/>
    </location>
</feature>
<evidence type="ECO:0000313" key="5">
    <source>
        <dbReference type="EMBL" id="QDU88325.1"/>
    </source>
</evidence>
<dbReference type="AlphaFoldDB" id="A0A518DA16"/>
<feature type="region of interest" description="Disordered" evidence="3">
    <location>
        <begin position="920"/>
        <end position="947"/>
    </location>
</feature>
<dbReference type="Proteomes" id="UP000317429">
    <property type="component" value="Chromosome"/>
</dbReference>
<evidence type="ECO:0000256" key="1">
    <source>
        <dbReference type="ARBA" id="ARBA00022670"/>
    </source>
</evidence>
<dbReference type="KEGG" id="pnd:Pla175_17000"/>
<dbReference type="InterPro" id="IPR004155">
    <property type="entry name" value="PBS_lyase_HEAT"/>
</dbReference>
<evidence type="ECO:0000256" key="2">
    <source>
        <dbReference type="ARBA" id="ARBA00022801"/>
    </source>
</evidence>